<evidence type="ECO:0000256" key="1">
    <source>
        <dbReference type="ARBA" id="ARBA00022490"/>
    </source>
</evidence>
<dbReference type="InterPro" id="IPR016039">
    <property type="entry name" value="Thiolase-like"/>
</dbReference>
<comment type="caution">
    <text evidence="6">The sequence shown here is derived from an EMBL/GenBank/DDBJ whole genome shotgun (WGS) entry which is preliminary data.</text>
</comment>
<keyword evidence="2" id="KW-0808">Transferase</keyword>
<name>A0ABP6CQC9_9ACTN</name>
<evidence type="ECO:0000256" key="3">
    <source>
        <dbReference type="ARBA" id="ARBA00023315"/>
    </source>
</evidence>
<dbReference type="PANTHER" id="PTHR34069:SF2">
    <property type="entry name" value="BETA-KETOACYL-[ACYL-CARRIER-PROTEIN] SYNTHASE III"/>
    <property type="match status" value="1"/>
</dbReference>
<dbReference type="CDD" id="cd00830">
    <property type="entry name" value="KAS_III"/>
    <property type="match status" value="1"/>
</dbReference>
<dbReference type="InterPro" id="IPR013747">
    <property type="entry name" value="ACP_syn_III_C"/>
</dbReference>
<dbReference type="NCBIfam" id="NF006829">
    <property type="entry name" value="PRK09352.1"/>
    <property type="match status" value="1"/>
</dbReference>
<dbReference type="PANTHER" id="PTHR34069">
    <property type="entry name" value="3-OXOACYL-[ACYL-CARRIER-PROTEIN] SYNTHASE 3"/>
    <property type="match status" value="1"/>
</dbReference>
<dbReference type="InterPro" id="IPR013751">
    <property type="entry name" value="ACP_syn_III_N"/>
</dbReference>
<dbReference type="Pfam" id="PF08541">
    <property type="entry name" value="ACP_syn_III_C"/>
    <property type="match status" value="1"/>
</dbReference>
<dbReference type="Proteomes" id="UP001501447">
    <property type="component" value="Unassembled WGS sequence"/>
</dbReference>
<evidence type="ECO:0000259" key="5">
    <source>
        <dbReference type="Pfam" id="PF08545"/>
    </source>
</evidence>
<dbReference type="SUPFAM" id="SSF53901">
    <property type="entry name" value="Thiolase-like"/>
    <property type="match status" value="1"/>
</dbReference>
<dbReference type="Pfam" id="PF08545">
    <property type="entry name" value="ACP_syn_III"/>
    <property type="match status" value="1"/>
</dbReference>
<proteinExistence type="predicted"/>
<evidence type="ECO:0000259" key="4">
    <source>
        <dbReference type="Pfam" id="PF08541"/>
    </source>
</evidence>
<dbReference type="RefSeq" id="WP_344568223.1">
    <property type="nucleotide sequence ID" value="NZ_BAAARJ010000015.1"/>
</dbReference>
<gene>
    <name evidence="6" type="ORF">GCM10009863_45930</name>
</gene>
<reference evidence="7" key="1">
    <citation type="journal article" date="2019" name="Int. J. Syst. Evol. Microbiol.">
        <title>The Global Catalogue of Microorganisms (GCM) 10K type strain sequencing project: providing services to taxonomists for standard genome sequencing and annotation.</title>
        <authorList>
            <consortium name="The Broad Institute Genomics Platform"/>
            <consortium name="The Broad Institute Genome Sequencing Center for Infectious Disease"/>
            <person name="Wu L."/>
            <person name="Ma J."/>
        </authorList>
    </citation>
    <scope>NUCLEOTIDE SEQUENCE [LARGE SCALE GENOMIC DNA]</scope>
    <source>
        <strain evidence="7">JCM 16373</strain>
    </source>
</reference>
<dbReference type="Gene3D" id="3.40.47.10">
    <property type="match status" value="1"/>
</dbReference>
<feature type="domain" description="Beta-ketoacyl-[acyl-carrier-protein] synthase III C-terminal" evidence="4">
    <location>
        <begin position="228"/>
        <end position="315"/>
    </location>
</feature>
<evidence type="ECO:0000313" key="6">
    <source>
        <dbReference type="EMBL" id="GAA2625973.1"/>
    </source>
</evidence>
<dbReference type="EMBL" id="BAAARJ010000015">
    <property type="protein sequence ID" value="GAA2625973.1"/>
    <property type="molecule type" value="Genomic_DNA"/>
</dbReference>
<evidence type="ECO:0000313" key="7">
    <source>
        <dbReference type="Proteomes" id="UP001501447"/>
    </source>
</evidence>
<evidence type="ECO:0000256" key="2">
    <source>
        <dbReference type="ARBA" id="ARBA00022679"/>
    </source>
</evidence>
<protein>
    <submittedName>
        <fullName evidence="6">Beta-ketoacyl-ACP synthase III</fullName>
    </submittedName>
</protein>
<accession>A0ABP6CQC9</accession>
<keyword evidence="1" id="KW-0963">Cytoplasm</keyword>
<feature type="domain" description="Beta-ketoacyl-[acyl-carrier-protein] synthase III N-terminal" evidence="5">
    <location>
        <begin position="108"/>
        <end position="188"/>
    </location>
</feature>
<keyword evidence="3" id="KW-0012">Acyltransferase</keyword>
<organism evidence="6 7">
    <name type="scientific">Streptomyces axinellae</name>
    <dbReference type="NCBI Taxonomy" id="552788"/>
    <lineage>
        <taxon>Bacteria</taxon>
        <taxon>Bacillati</taxon>
        <taxon>Actinomycetota</taxon>
        <taxon>Actinomycetes</taxon>
        <taxon>Kitasatosporales</taxon>
        <taxon>Streptomycetaceae</taxon>
        <taxon>Streptomyces</taxon>
    </lineage>
</organism>
<sequence length="324" mass="33410">MTAGRSAVLENIAAVHPEVTVTNGELAARLGIDEGWIRTRTGIGSRRHAPAGTGTTELAVQAGRRALEGARHDSVDAVVLATSTADRPLPAAAPEVAHRLGLGEVAAFDVAAVCSGFVYALATAAGLIAARSARRVLVIAAERYSSIIDPYDRDTAVIFGDGAGACVLRAGEPDEAGALGPVVLGSDGSLSDLIQVPAPEAHFRMRGRETFRHAVRRMADAARSATASAGWTLSDLDRVAAHQANDRILKAMSYELELPDERMLTNIGHCGNTGASSIPLLLADAVADGTLTAGHKVLVAAFGGGLTWGATTLIWPSTPQGATS</sequence>
<keyword evidence="7" id="KW-1185">Reference proteome</keyword>